<dbReference type="EMBL" id="CP063169">
    <property type="protein sequence ID" value="QOR71028.1"/>
    <property type="molecule type" value="Genomic_DNA"/>
</dbReference>
<dbReference type="PROSITE" id="PS50928">
    <property type="entry name" value="ABC_TM1"/>
    <property type="match status" value="1"/>
</dbReference>
<evidence type="ECO:0000256" key="2">
    <source>
        <dbReference type="ARBA" id="ARBA00022448"/>
    </source>
</evidence>
<feature type="domain" description="ABC transmembrane type-1" evidence="8">
    <location>
        <begin position="64"/>
        <end position="264"/>
    </location>
</feature>
<evidence type="ECO:0000256" key="1">
    <source>
        <dbReference type="ARBA" id="ARBA00004651"/>
    </source>
</evidence>
<feature type="transmembrane region" description="Helical" evidence="7">
    <location>
        <begin position="130"/>
        <end position="151"/>
    </location>
</feature>
<name>A0A7M1STX1_9MICO</name>
<dbReference type="InterPro" id="IPR035906">
    <property type="entry name" value="MetI-like_sf"/>
</dbReference>
<keyword evidence="4 7" id="KW-0812">Transmembrane</keyword>
<dbReference type="Proteomes" id="UP000593758">
    <property type="component" value="Chromosome"/>
</dbReference>
<comment type="subcellular location">
    <subcellularLocation>
        <location evidence="1 7">Cell membrane</location>
        <topology evidence="1 7">Multi-pass membrane protein</topology>
    </subcellularLocation>
</comment>
<sequence length="279" mass="30523">MGVSTVAVTVYALACVIPLWIILASSLTAERTLVQTGFSLWPSDFSLEAYKALFSGNDTLINAYLATLVITVVGTAGAVIATLGMGWVISRRTAMARRFMVVVYIPMLFNGGLVPLYILVTQVLHLRNTYWAVILPLLVSPFLVFVAMAFFRDIPEAVLESARIDGANELRAFFSIVLPIATPIVAVIALFYAVAYWNEWFFPLLFINDPDLRPLQLLLQNMIGNLNAAQALQPTSGVSAPVYQLRMALTVVTIGPIILAYPFIQRFFVTGLTLGATKG</sequence>
<evidence type="ECO:0000256" key="4">
    <source>
        <dbReference type="ARBA" id="ARBA00022692"/>
    </source>
</evidence>
<accession>A0A7M1STX1</accession>
<feature type="transmembrane region" description="Helical" evidence="7">
    <location>
        <begin position="172"/>
        <end position="197"/>
    </location>
</feature>
<feature type="transmembrane region" description="Helical" evidence="7">
    <location>
        <begin position="101"/>
        <end position="124"/>
    </location>
</feature>
<dbReference type="PANTHER" id="PTHR43744:SF9">
    <property type="entry name" value="POLYGALACTURONAN_RHAMNOGALACTURONAN TRANSPORT SYSTEM PERMEASE PROTEIN YTCP"/>
    <property type="match status" value="1"/>
</dbReference>
<evidence type="ECO:0000256" key="6">
    <source>
        <dbReference type="ARBA" id="ARBA00023136"/>
    </source>
</evidence>
<proteinExistence type="inferred from homology"/>
<dbReference type="Pfam" id="PF00528">
    <property type="entry name" value="BPD_transp_1"/>
    <property type="match status" value="1"/>
</dbReference>
<keyword evidence="10" id="KW-1185">Reference proteome</keyword>
<keyword evidence="5 7" id="KW-1133">Transmembrane helix</keyword>
<feature type="transmembrane region" description="Helical" evidence="7">
    <location>
        <begin position="243"/>
        <end position="264"/>
    </location>
</feature>
<evidence type="ECO:0000256" key="3">
    <source>
        <dbReference type="ARBA" id="ARBA00022475"/>
    </source>
</evidence>
<keyword evidence="6 7" id="KW-0472">Membrane</keyword>
<dbReference type="SUPFAM" id="SSF161098">
    <property type="entry name" value="MetI-like"/>
    <property type="match status" value="1"/>
</dbReference>
<evidence type="ECO:0000313" key="9">
    <source>
        <dbReference type="EMBL" id="QOR71028.1"/>
    </source>
</evidence>
<dbReference type="KEGG" id="halt:IM660_01555"/>
<reference evidence="9 10" key="1">
    <citation type="submission" date="2020-10" db="EMBL/GenBank/DDBJ databases">
        <title>Haloactinobacterium sp. RN3S43, a bacterium isolated from saline soil.</title>
        <authorList>
            <person name="Sun J.-Q."/>
        </authorList>
    </citation>
    <scope>NUCLEOTIDE SEQUENCE [LARGE SCALE GENOMIC DNA]</scope>
    <source>
        <strain evidence="9 10">RN3S43</strain>
    </source>
</reference>
<evidence type="ECO:0000313" key="10">
    <source>
        <dbReference type="Proteomes" id="UP000593758"/>
    </source>
</evidence>
<evidence type="ECO:0000259" key="8">
    <source>
        <dbReference type="PROSITE" id="PS50928"/>
    </source>
</evidence>
<evidence type="ECO:0000256" key="7">
    <source>
        <dbReference type="RuleBase" id="RU363032"/>
    </source>
</evidence>
<comment type="similarity">
    <text evidence="7">Belongs to the binding-protein-dependent transport system permease family.</text>
</comment>
<dbReference type="AlphaFoldDB" id="A0A7M1STX1"/>
<feature type="transmembrane region" description="Helical" evidence="7">
    <location>
        <begin position="63"/>
        <end position="89"/>
    </location>
</feature>
<dbReference type="Gene3D" id="1.10.3720.10">
    <property type="entry name" value="MetI-like"/>
    <property type="match status" value="1"/>
</dbReference>
<dbReference type="CDD" id="cd06261">
    <property type="entry name" value="TM_PBP2"/>
    <property type="match status" value="1"/>
</dbReference>
<evidence type="ECO:0000256" key="5">
    <source>
        <dbReference type="ARBA" id="ARBA00022989"/>
    </source>
</evidence>
<dbReference type="InterPro" id="IPR000515">
    <property type="entry name" value="MetI-like"/>
</dbReference>
<dbReference type="GO" id="GO:0005886">
    <property type="term" value="C:plasma membrane"/>
    <property type="evidence" value="ECO:0007669"/>
    <property type="project" value="UniProtKB-SubCell"/>
</dbReference>
<keyword evidence="2 7" id="KW-0813">Transport</keyword>
<dbReference type="PANTHER" id="PTHR43744">
    <property type="entry name" value="ABC TRANSPORTER PERMEASE PROTEIN MG189-RELATED-RELATED"/>
    <property type="match status" value="1"/>
</dbReference>
<keyword evidence="3" id="KW-1003">Cell membrane</keyword>
<protein>
    <submittedName>
        <fullName evidence="9">Carbohydrate ABC transporter permease</fullName>
    </submittedName>
</protein>
<dbReference type="GO" id="GO:0055085">
    <property type="term" value="P:transmembrane transport"/>
    <property type="evidence" value="ECO:0007669"/>
    <property type="project" value="InterPro"/>
</dbReference>
<dbReference type="RefSeq" id="WP_193497697.1">
    <property type="nucleotide sequence ID" value="NZ_CP063169.1"/>
</dbReference>
<gene>
    <name evidence="9" type="ORF">IM660_01555</name>
</gene>
<organism evidence="9 10">
    <name type="scientific">Ruania alkalisoli</name>
    <dbReference type="NCBI Taxonomy" id="2779775"/>
    <lineage>
        <taxon>Bacteria</taxon>
        <taxon>Bacillati</taxon>
        <taxon>Actinomycetota</taxon>
        <taxon>Actinomycetes</taxon>
        <taxon>Micrococcales</taxon>
        <taxon>Ruaniaceae</taxon>
        <taxon>Ruania</taxon>
    </lineage>
</organism>